<evidence type="ECO:0000259" key="2">
    <source>
        <dbReference type="PROSITE" id="PS50110"/>
    </source>
</evidence>
<protein>
    <submittedName>
        <fullName evidence="3">Response regulator</fullName>
    </submittedName>
</protein>
<dbReference type="GO" id="GO:0000160">
    <property type="term" value="P:phosphorelay signal transduction system"/>
    <property type="evidence" value="ECO:0007669"/>
    <property type="project" value="InterPro"/>
</dbReference>
<dbReference type="OrthoDB" id="9796100at2"/>
<reference evidence="3 4" key="1">
    <citation type="submission" date="2019-09" db="EMBL/GenBank/DDBJ databases">
        <title>Salinarimonas rosea gen. nov., sp. nov., a new member of the a-2 subgroup of the Proteobacteria.</title>
        <authorList>
            <person name="Liu J."/>
        </authorList>
    </citation>
    <scope>NUCLEOTIDE SEQUENCE [LARGE SCALE GENOMIC DNA]</scope>
    <source>
        <strain evidence="3 4">BN140002</strain>
    </source>
</reference>
<feature type="non-terminal residue" evidence="3">
    <location>
        <position position="71"/>
    </location>
</feature>
<feature type="modified residue" description="4-aspartylphosphate" evidence="1">
    <location>
        <position position="42"/>
    </location>
</feature>
<name>A0A5B2UTQ4_9HYPH</name>
<organism evidence="3 4">
    <name type="scientific">Salinarimonas soli</name>
    <dbReference type="NCBI Taxonomy" id="1638099"/>
    <lineage>
        <taxon>Bacteria</taxon>
        <taxon>Pseudomonadati</taxon>
        <taxon>Pseudomonadota</taxon>
        <taxon>Alphaproteobacteria</taxon>
        <taxon>Hyphomicrobiales</taxon>
        <taxon>Salinarimonadaceae</taxon>
        <taxon>Salinarimonas</taxon>
    </lineage>
</organism>
<keyword evidence="4" id="KW-1185">Reference proteome</keyword>
<dbReference type="SUPFAM" id="SSF52172">
    <property type="entry name" value="CheY-like"/>
    <property type="match status" value="1"/>
</dbReference>
<dbReference type="InterPro" id="IPR001789">
    <property type="entry name" value="Sig_transdc_resp-reg_receiver"/>
</dbReference>
<dbReference type="InterPro" id="IPR011006">
    <property type="entry name" value="CheY-like_superfamily"/>
</dbReference>
<dbReference type="EMBL" id="VUOA01000105">
    <property type="protein sequence ID" value="KAA2229808.1"/>
    <property type="molecule type" value="Genomic_DNA"/>
</dbReference>
<dbReference type="AlphaFoldDB" id="A0A5B2UTQ4"/>
<evidence type="ECO:0000256" key="1">
    <source>
        <dbReference type="PROSITE-ProRule" id="PRU00169"/>
    </source>
</evidence>
<evidence type="ECO:0000313" key="3">
    <source>
        <dbReference type="EMBL" id="KAA2229808.1"/>
    </source>
</evidence>
<dbReference type="Pfam" id="PF00072">
    <property type="entry name" value="Response_reg"/>
    <property type="match status" value="1"/>
</dbReference>
<feature type="domain" description="Response regulatory" evidence="2">
    <location>
        <begin position="1"/>
        <end position="71"/>
    </location>
</feature>
<feature type="non-terminal residue" evidence="3">
    <location>
        <position position="1"/>
    </location>
</feature>
<dbReference type="PROSITE" id="PS50110">
    <property type="entry name" value="RESPONSE_REGULATORY"/>
    <property type="match status" value="1"/>
</dbReference>
<evidence type="ECO:0000313" key="4">
    <source>
        <dbReference type="Proteomes" id="UP000323142"/>
    </source>
</evidence>
<keyword evidence="1" id="KW-0597">Phosphoprotein</keyword>
<reference evidence="3 4" key="2">
    <citation type="submission" date="2019-09" db="EMBL/GenBank/DDBJ databases">
        <authorList>
            <person name="Jin C."/>
        </authorList>
    </citation>
    <scope>NUCLEOTIDE SEQUENCE [LARGE SCALE GENOMIC DNA]</scope>
    <source>
        <strain evidence="3 4">BN140002</strain>
    </source>
</reference>
<dbReference type="Gene3D" id="3.40.50.2300">
    <property type="match status" value="1"/>
</dbReference>
<dbReference type="Proteomes" id="UP000323142">
    <property type="component" value="Unassembled WGS sequence"/>
</dbReference>
<sequence length="71" mass="7899">RVRQFAVEALRELGYTTLHADGAAPALRVLDGHPDVTMLLTDIVMPDVNGRRLAEEALKRRPNLKVVYMTG</sequence>
<proteinExistence type="predicted"/>
<gene>
    <name evidence="3" type="ORF">F0L46_25420</name>
</gene>
<comment type="caution">
    <text evidence="3">The sequence shown here is derived from an EMBL/GenBank/DDBJ whole genome shotgun (WGS) entry which is preliminary data.</text>
</comment>
<accession>A0A5B2UTQ4</accession>
<dbReference type="RefSeq" id="WP_149822397.1">
    <property type="nucleotide sequence ID" value="NZ_VUOA01000105.1"/>
</dbReference>